<dbReference type="RefSeq" id="WP_286592797.1">
    <property type="nucleotide sequence ID" value="NZ_JACANB010000001.1"/>
</dbReference>
<evidence type="ECO:0000256" key="4">
    <source>
        <dbReference type="ARBA" id="ARBA00051722"/>
    </source>
</evidence>
<dbReference type="PANTHER" id="PTHR39181">
    <property type="entry name" value="TYROSINE-PROTEIN PHOSPHATASE YWQE"/>
    <property type="match status" value="1"/>
</dbReference>
<evidence type="ECO:0000256" key="1">
    <source>
        <dbReference type="ARBA" id="ARBA00005750"/>
    </source>
</evidence>
<dbReference type="EMBL" id="JACANB010000001">
    <property type="protein sequence ID" value="MDM1695106.1"/>
    <property type="molecule type" value="Genomic_DNA"/>
</dbReference>
<reference evidence="5" key="1">
    <citation type="submission" date="2020-06" db="EMBL/GenBank/DDBJ databases">
        <authorList>
            <person name="Dong N."/>
        </authorList>
    </citation>
    <scope>NUCLEOTIDE SEQUENCE</scope>
    <source>
        <strain evidence="5">DF46-2-2</strain>
    </source>
</reference>
<evidence type="ECO:0000256" key="3">
    <source>
        <dbReference type="ARBA" id="ARBA00022801"/>
    </source>
</evidence>
<dbReference type="Proteomes" id="UP001173465">
    <property type="component" value="Unassembled WGS sequence"/>
</dbReference>
<dbReference type="AlphaFoldDB" id="A0AAW7DMM6"/>
<dbReference type="GO" id="GO:0030145">
    <property type="term" value="F:manganese ion binding"/>
    <property type="evidence" value="ECO:0007669"/>
    <property type="project" value="InterPro"/>
</dbReference>
<protein>
    <recommendedName>
        <fullName evidence="2">protein-tyrosine-phosphatase</fullName>
        <ecNumber evidence="2">3.1.3.48</ecNumber>
    </recommendedName>
</protein>
<reference evidence="5" key="2">
    <citation type="journal article" date="2022" name="Sci. Total Environ.">
        <title>Prevalence, transmission, and molecular epidemiology of tet(X)-positive bacteria among humans, animals, and environmental niches in China: An epidemiological, and genomic-based study.</title>
        <authorList>
            <person name="Dong N."/>
            <person name="Zeng Y."/>
            <person name="Cai C."/>
            <person name="Sun C."/>
            <person name="Lu J."/>
            <person name="Liu C."/>
            <person name="Zhou H."/>
            <person name="Sun Q."/>
            <person name="Shu L."/>
            <person name="Wang H."/>
            <person name="Wang Y."/>
            <person name="Wang S."/>
            <person name="Wu C."/>
            <person name="Chan E.W."/>
            <person name="Chen G."/>
            <person name="Shen Z."/>
            <person name="Chen S."/>
            <person name="Zhang R."/>
        </authorList>
    </citation>
    <scope>NUCLEOTIDE SEQUENCE</scope>
    <source>
        <strain evidence="5">DF46-2-2</strain>
    </source>
</reference>
<dbReference type="GO" id="GO:0004725">
    <property type="term" value="F:protein tyrosine phosphatase activity"/>
    <property type="evidence" value="ECO:0007669"/>
    <property type="project" value="UniProtKB-EC"/>
</dbReference>
<accession>A0AAW7DMM6</accession>
<comment type="similarity">
    <text evidence="1">Belongs to the metallo-dependent hydrolases superfamily. CpsB/CapC family.</text>
</comment>
<dbReference type="PANTHER" id="PTHR39181:SF1">
    <property type="entry name" value="TYROSINE-PROTEIN PHOSPHATASE YWQE"/>
    <property type="match status" value="1"/>
</dbReference>
<comment type="caution">
    <text evidence="5">The sequence shown here is derived from an EMBL/GenBank/DDBJ whole genome shotgun (WGS) entry which is preliminary data.</text>
</comment>
<dbReference type="SUPFAM" id="SSF89550">
    <property type="entry name" value="PHP domain-like"/>
    <property type="match status" value="1"/>
</dbReference>
<sequence length="247" mass="26744">MIDLHSHLLPGIDDGAPDLATALQLAKVALADGITHMVCTPHIHPGRYDNTPQTIEQALAELRAGLAEQQLPLQVSAAAEVRFGMELMVAIKQQQIPFLGQWAERPVLLLEFPHGEVPFGAERLTQWLVQQGIQPMIAHPERNKGLMRQPSKLKPFLQQGCLLQVTAGSVAGRFGEAAQQLAEQLLQEGVVTILASDAHNREHRPPVLSEGLAAATQLIGESAALALVKDNPWRIAATKFTEVAALC</sequence>
<evidence type="ECO:0000313" key="6">
    <source>
        <dbReference type="Proteomes" id="UP001173465"/>
    </source>
</evidence>
<dbReference type="EC" id="3.1.3.48" evidence="2"/>
<keyword evidence="3" id="KW-0378">Hydrolase</keyword>
<gene>
    <name evidence="5" type="ORF">HX099_00255</name>
</gene>
<dbReference type="InterPro" id="IPR016667">
    <property type="entry name" value="Caps_polysacc_synth_CpsB/CapC"/>
</dbReference>
<comment type="catalytic activity">
    <reaction evidence="4">
        <text>O-phospho-L-tyrosyl-[protein] + H2O = L-tyrosyl-[protein] + phosphate</text>
        <dbReference type="Rhea" id="RHEA:10684"/>
        <dbReference type="Rhea" id="RHEA-COMP:10136"/>
        <dbReference type="Rhea" id="RHEA-COMP:20101"/>
        <dbReference type="ChEBI" id="CHEBI:15377"/>
        <dbReference type="ChEBI" id="CHEBI:43474"/>
        <dbReference type="ChEBI" id="CHEBI:46858"/>
        <dbReference type="ChEBI" id="CHEBI:61978"/>
        <dbReference type="EC" id="3.1.3.48"/>
    </reaction>
</comment>
<evidence type="ECO:0000256" key="2">
    <source>
        <dbReference type="ARBA" id="ARBA00013064"/>
    </source>
</evidence>
<name>A0AAW7DMM6_9GAMM</name>
<evidence type="ECO:0000313" key="5">
    <source>
        <dbReference type="EMBL" id="MDM1695106.1"/>
    </source>
</evidence>
<dbReference type="InterPro" id="IPR016195">
    <property type="entry name" value="Pol/histidinol_Pase-like"/>
</dbReference>
<organism evidence="5 6">
    <name type="scientific">Thiopseudomonas alkaliphila</name>
    <dbReference type="NCBI Taxonomy" id="1697053"/>
    <lineage>
        <taxon>Bacteria</taxon>
        <taxon>Pseudomonadati</taxon>
        <taxon>Pseudomonadota</taxon>
        <taxon>Gammaproteobacteria</taxon>
        <taxon>Pseudomonadales</taxon>
        <taxon>Pseudomonadaceae</taxon>
        <taxon>Thiopseudomonas</taxon>
    </lineage>
</organism>
<proteinExistence type="inferred from homology"/>
<dbReference type="Gene3D" id="3.20.20.140">
    <property type="entry name" value="Metal-dependent hydrolases"/>
    <property type="match status" value="1"/>
</dbReference>
<dbReference type="PIRSF" id="PIRSF016557">
    <property type="entry name" value="Caps_synth_CpsB"/>
    <property type="match status" value="1"/>
</dbReference>
<dbReference type="Pfam" id="PF19567">
    <property type="entry name" value="CpsB_CapC"/>
    <property type="match status" value="1"/>
</dbReference>